<dbReference type="Proteomes" id="UP001190640">
    <property type="component" value="Chromosome 1"/>
</dbReference>
<dbReference type="KEGG" id="emc:129328446"/>
<evidence type="ECO:0000256" key="1">
    <source>
        <dbReference type="SAM" id="MobiDB-lite"/>
    </source>
</evidence>
<dbReference type="GeneID" id="129328446"/>
<sequence length="152" mass="16289">MGTGSSSCTPARPWRRARWGSRSGTVPGGQSPAEARERARCSPAPAQSPLQPLGEPDSDSELLDQVLAECDADGPPQLPLAPRHFSAGPAGGGQGDQAQGGRQMLLTRATPALENNNFSNNLLLQKAEEKSKTSYDYYEEEMMAAIEQEYGR</sequence>
<keyword evidence="2" id="KW-1185">Reference proteome</keyword>
<protein>
    <submittedName>
        <fullName evidence="3">Cystin-1</fullName>
    </submittedName>
</protein>
<evidence type="ECO:0000313" key="2">
    <source>
        <dbReference type="Proteomes" id="UP001190640"/>
    </source>
</evidence>
<proteinExistence type="predicted"/>
<dbReference type="CTD" id="192668"/>
<evidence type="ECO:0000313" key="3">
    <source>
        <dbReference type="RefSeq" id="XP_054833491.1"/>
    </source>
</evidence>
<reference evidence="3" key="1">
    <citation type="submission" date="2025-08" db="UniProtKB">
        <authorList>
            <consortium name="RefSeq"/>
        </authorList>
    </citation>
    <scope>IDENTIFICATION</scope>
    <source>
        <tissue evidence="3">Blood</tissue>
    </source>
</reference>
<name>A0AA97KWR3_EUBMA</name>
<organism evidence="2 3">
    <name type="scientific">Eublepharis macularius</name>
    <name type="common">Leopard gecko</name>
    <name type="synonym">Cyrtodactylus macularius</name>
    <dbReference type="NCBI Taxonomy" id="481883"/>
    <lineage>
        <taxon>Eukaryota</taxon>
        <taxon>Metazoa</taxon>
        <taxon>Chordata</taxon>
        <taxon>Craniata</taxon>
        <taxon>Vertebrata</taxon>
        <taxon>Euteleostomi</taxon>
        <taxon>Lepidosauria</taxon>
        <taxon>Squamata</taxon>
        <taxon>Bifurcata</taxon>
        <taxon>Gekkota</taxon>
        <taxon>Eublepharidae</taxon>
        <taxon>Eublepharinae</taxon>
        <taxon>Eublepharis</taxon>
    </lineage>
</organism>
<dbReference type="RefSeq" id="XP_054833491.1">
    <property type="nucleotide sequence ID" value="XM_054977516.1"/>
</dbReference>
<gene>
    <name evidence="3" type="primary">CYS1</name>
</gene>
<dbReference type="AlphaFoldDB" id="A0AA97KWR3"/>
<accession>A0AA97KWR3</accession>
<feature type="region of interest" description="Disordered" evidence="1">
    <location>
        <begin position="1"/>
        <end position="103"/>
    </location>
</feature>